<evidence type="ECO:0000313" key="1">
    <source>
        <dbReference type="EMBL" id="GAA4010219.1"/>
    </source>
</evidence>
<evidence type="ECO:0008006" key="3">
    <source>
        <dbReference type="Google" id="ProtNLM"/>
    </source>
</evidence>
<sequence>MFVSSSAVNLRFVFQQSGERRPPRRGPHRTVLDHHPDEQRAFVIQQGARIRKGLRLAARTTTVFLAALREYAER</sequence>
<name>A0ABP7SDB9_9ACTN</name>
<evidence type="ECO:0000313" key="2">
    <source>
        <dbReference type="Proteomes" id="UP001500456"/>
    </source>
</evidence>
<keyword evidence="2" id="KW-1185">Reference proteome</keyword>
<dbReference type="EMBL" id="BAAAZX010000018">
    <property type="protein sequence ID" value="GAA4010219.1"/>
    <property type="molecule type" value="Genomic_DNA"/>
</dbReference>
<protein>
    <recommendedName>
        <fullName evidence="3">Transposase</fullName>
    </recommendedName>
</protein>
<dbReference type="Proteomes" id="UP001500456">
    <property type="component" value="Unassembled WGS sequence"/>
</dbReference>
<gene>
    <name evidence="1" type="ORF">GCM10022232_58940</name>
</gene>
<dbReference type="RefSeq" id="WP_345567399.1">
    <property type="nucleotide sequence ID" value="NZ_BAAAZX010000018.1"/>
</dbReference>
<accession>A0ABP7SDB9</accession>
<reference evidence="2" key="1">
    <citation type="journal article" date="2019" name="Int. J. Syst. Evol. Microbiol.">
        <title>The Global Catalogue of Microorganisms (GCM) 10K type strain sequencing project: providing services to taxonomists for standard genome sequencing and annotation.</title>
        <authorList>
            <consortium name="The Broad Institute Genomics Platform"/>
            <consortium name="The Broad Institute Genome Sequencing Center for Infectious Disease"/>
            <person name="Wu L."/>
            <person name="Ma J."/>
        </authorList>
    </citation>
    <scope>NUCLEOTIDE SEQUENCE [LARGE SCALE GENOMIC DNA]</scope>
    <source>
        <strain evidence="2">JCM 16924</strain>
    </source>
</reference>
<organism evidence="1 2">
    <name type="scientific">Streptomyces plumbiresistens</name>
    <dbReference type="NCBI Taxonomy" id="511811"/>
    <lineage>
        <taxon>Bacteria</taxon>
        <taxon>Bacillati</taxon>
        <taxon>Actinomycetota</taxon>
        <taxon>Actinomycetes</taxon>
        <taxon>Kitasatosporales</taxon>
        <taxon>Streptomycetaceae</taxon>
        <taxon>Streptomyces</taxon>
    </lineage>
</organism>
<comment type="caution">
    <text evidence="1">The sequence shown here is derived from an EMBL/GenBank/DDBJ whole genome shotgun (WGS) entry which is preliminary data.</text>
</comment>
<proteinExistence type="predicted"/>